<evidence type="ECO:0000313" key="2">
    <source>
        <dbReference type="Proteomes" id="UP000053328"/>
    </source>
</evidence>
<dbReference type="GeneID" id="27337850"/>
<dbReference type="SUPFAM" id="SSF56112">
    <property type="entry name" value="Protein kinase-like (PK-like)"/>
    <property type="match status" value="1"/>
</dbReference>
<dbReference type="EMBL" id="KN847499">
    <property type="protein sequence ID" value="KIW11467.1"/>
    <property type="molecule type" value="Genomic_DNA"/>
</dbReference>
<dbReference type="STRING" id="91928.A0A0D1ZET4"/>
<evidence type="ECO:0008006" key="3">
    <source>
        <dbReference type="Google" id="ProtNLM"/>
    </source>
</evidence>
<dbReference type="InterPro" id="IPR011009">
    <property type="entry name" value="Kinase-like_dom_sf"/>
</dbReference>
<dbReference type="VEuPathDB" id="FungiDB:PV08_10767"/>
<proteinExistence type="predicted"/>
<dbReference type="RefSeq" id="XP_016231683.1">
    <property type="nucleotide sequence ID" value="XM_016385081.1"/>
</dbReference>
<evidence type="ECO:0000313" key="1">
    <source>
        <dbReference type="EMBL" id="KIW11467.1"/>
    </source>
</evidence>
<dbReference type="AlphaFoldDB" id="A0A0D1ZET4"/>
<gene>
    <name evidence="1" type="ORF">PV08_10767</name>
</gene>
<keyword evidence="2" id="KW-1185">Reference proteome</keyword>
<accession>A0A0D1ZET4</accession>
<name>A0A0D1ZET4_9EURO</name>
<organism evidence="1 2">
    <name type="scientific">Exophiala spinifera</name>
    <dbReference type="NCBI Taxonomy" id="91928"/>
    <lineage>
        <taxon>Eukaryota</taxon>
        <taxon>Fungi</taxon>
        <taxon>Dikarya</taxon>
        <taxon>Ascomycota</taxon>
        <taxon>Pezizomycotina</taxon>
        <taxon>Eurotiomycetes</taxon>
        <taxon>Chaetothyriomycetidae</taxon>
        <taxon>Chaetothyriales</taxon>
        <taxon>Herpotrichiellaceae</taxon>
        <taxon>Exophiala</taxon>
    </lineage>
</organism>
<dbReference type="Proteomes" id="UP000053328">
    <property type="component" value="Unassembled WGS sequence"/>
</dbReference>
<sequence length="206" mass="22766">MKVQHDNVVHFLAAFQDNGRLYLVYESIHISSQEIHGGPMGPWREFELAAICEQVLSGLLFLKQTLSVCPPMLDTSQVLLNQDGVAKIANVADAIVQGPSLCEHGAHLAHLLFELMEPGTYMADPLTLQLVNPNKWSGRIKDFLGAASKGILSELAEREAVHDRYHYLLYPRWIAGNEGNETADLIAKEAVSLEEQHEIGSLGIDL</sequence>
<reference evidence="1 2" key="1">
    <citation type="submission" date="2015-01" db="EMBL/GenBank/DDBJ databases">
        <title>The Genome Sequence of Exophiala spinifera CBS89968.</title>
        <authorList>
            <consortium name="The Broad Institute Genomics Platform"/>
            <person name="Cuomo C."/>
            <person name="de Hoog S."/>
            <person name="Gorbushina A."/>
            <person name="Stielow B."/>
            <person name="Teixiera M."/>
            <person name="Abouelleil A."/>
            <person name="Chapman S.B."/>
            <person name="Priest M."/>
            <person name="Young S.K."/>
            <person name="Wortman J."/>
            <person name="Nusbaum C."/>
            <person name="Birren B."/>
        </authorList>
    </citation>
    <scope>NUCLEOTIDE SEQUENCE [LARGE SCALE GENOMIC DNA]</scope>
    <source>
        <strain evidence="1 2">CBS 89968</strain>
    </source>
</reference>
<dbReference type="OrthoDB" id="4062651at2759"/>
<protein>
    <recommendedName>
        <fullName evidence="3">Protein kinase domain-containing protein</fullName>
    </recommendedName>
</protein>
<dbReference type="HOGENOM" id="CLU_1331962_0_0_1"/>
<dbReference type="Gene3D" id="1.10.510.10">
    <property type="entry name" value="Transferase(Phosphotransferase) domain 1"/>
    <property type="match status" value="1"/>
</dbReference>